<dbReference type="Pfam" id="PF04417">
    <property type="entry name" value="DUF501"/>
    <property type="match status" value="1"/>
</dbReference>
<sequence>KKKGPNPGGQLGKGGRRGTLTGGGEAKGGGEGGEGGEGGGESGGEGEEADVPDGAPEGAPDGAPEGAPAVPGAALSAKTGRRKRRRRGDNNKGLGELLAYAPLPEAGGAPEEAASAAAAADPSAAPAPAPAYALPTPTSRSPPPSPHVALILEPFPTIYWLANPSLSRAVSILEDKHGGIKALEARLPPGSAARESMAEAHAKCARRRVALLEPADLAELRASFPSFLEKLAGTGVAGIDFGKSPGKVKCLHAHVAHYLGGCGGGGGEDNVVGRWAVEWCRELGLVNF</sequence>
<organism evidence="2 3">
    <name type="scientific">Tetraparma gracilis</name>
    <dbReference type="NCBI Taxonomy" id="2962635"/>
    <lineage>
        <taxon>Eukaryota</taxon>
        <taxon>Sar</taxon>
        <taxon>Stramenopiles</taxon>
        <taxon>Ochrophyta</taxon>
        <taxon>Bolidophyceae</taxon>
        <taxon>Parmales</taxon>
        <taxon>Triparmaceae</taxon>
        <taxon>Tetraparma</taxon>
    </lineage>
</organism>
<comment type="caution">
    <text evidence="2">The sequence shown here is derived from an EMBL/GenBank/DDBJ whole genome shotgun (WGS) entry which is preliminary data.</text>
</comment>
<accession>A0ABQ6MY91</accession>
<dbReference type="EMBL" id="BRYB01004750">
    <property type="protein sequence ID" value="GMI36132.1"/>
    <property type="molecule type" value="Genomic_DNA"/>
</dbReference>
<evidence type="ECO:0000313" key="2">
    <source>
        <dbReference type="EMBL" id="GMI36132.1"/>
    </source>
</evidence>
<evidence type="ECO:0000256" key="1">
    <source>
        <dbReference type="SAM" id="MobiDB-lite"/>
    </source>
</evidence>
<dbReference type="PANTHER" id="PTHR37163:SF1">
    <property type="entry name" value="DUF501 DOMAIN-CONTAINING PROTEIN"/>
    <property type="match status" value="1"/>
</dbReference>
<feature type="compositionally biased region" description="Gly residues" evidence="1">
    <location>
        <begin position="20"/>
        <end position="43"/>
    </location>
</feature>
<dbReference type="PANTHER" id="PTHR37163">
    <property type="entry name" value="CONSERVED PROTEIN"/>
    <property type="match status" value="1"/>
</dbReference>
<proteinExistence type="predicted"/>
<evidence type="ECO:0008006" key="4">
    <source>
        <dbReference type="Google" id="ProtNLM"/>
    </source>
</evidence>
<feature type="compositionally biased region" description="Low complexity" evidence="1">
    <location>
        <begin position="52"/>
        <end position="74"/>
    </location>
</feature>
<feature type="region of interest" description="Disordered" evidence="1">
    <location>
        <begin position="1"/>
        <end position="145"/>
    </location>
</feature>
<evidence type="ECO:0000313" key="3">
    <source>
        <dbReference type="Proteomes" id="UP001165060"/>
    </source>
</evidence>
<keyword evidence="3" id="KW-1185">Reference proteome</keyword>
<dbReference type="Proteomes" id="UP001165060">
    <property type="component" value="Unassembled WGS sequence"/>
</dbReference>
<reference evidence="2 3" key="1">
    <citation type="journal article" date="2023" name="Commun. Biol.">
        <title>Genome analysis of Parmales, the sister group of diatoms, reveals the evolutionary specialization of diatoms from phago-mixotrophs to photoautotrophs.</title>
        <authorList>
            <person name="Ban H."/>
            <person name="Sato S."/>
            <person name="Yoshikawa S."/>
            <person name="Yamada K."/>
            <person name="Nakamura Y."/>
            <person name="Ichinomiya M."/>
            <person name="Sato N."/>
            <person name="Blanc-Mathieu R."/>
            <person name="Endo H."/>
            <person name="Kuwata A."/>
            <person name="Ogata H."/>
        </authorList>
    </citation>
    <scope>NUCLEOTIDE SEQUENCE [LARGE SCALE GENOMIC DNA]</scope>
</reference>
<feature type="compositionally biased region" description="Gly residues" evidence="1">
    <location>
        <begin position="1"/>
        <end position="13"/>
    </location>
</feature>
<name>A0ABQ6MY91_9STRA</name>
<feature type="non-terminal residue" evidence="2">
    <location>
        <position position="1"/>
    </location>
</feature>
<dbReference type="InterPro" id="IPR007511">
    <property type="entry name" value="DUF501"/>
</dbReference>
<gene>
    <name evidence="2" type="ORF">TeGR_g407</name>
</gene>
<protein>
    <recommendedName>
        <fullName evidence="4">DUF501 domain-containing protein</fullName>
    </recommendedName>
</protein>
<feature type="compositionally biased region" description="Low complexity" evidence="1">
    <location>
        <begin position="93"/>
        <end position="139"/>
    </location>
</feature>